<dbReference type="EC" id="3.4.19.12" evidence="8"/>
<dbReference type="GO" id="GO:0005737">
    <property type="term" value="C:cytoplasm"/>
    <property type="evidence" value="ECO:0007669"/>
    <property type="project" value="TreeGrafter"/>
</dbReference>
<gene>
    <name evidence="10" type="ORF">BN9_038310</name>
</gene>
<evidence type="ECO:0000256" key="2">
    <source>
        <dbReference type="ARBA" id="ARBA00009326"/>
    </source>
</evidence>
<dbReference type="PRINTS" id="PR00707">
    <property type="entry name" value="UBCTHYDRLASE"/>
</dbReference>
<evidence type="ECO:0000256" key="4">
    <source>
        <dbReference type="ARBA" id="ARBA00022786"/>
    </source>
</evidence>
<dbReference type="Gene3D" id="3.40.532.10">
    <property type="entry name" value="Peptidase C12, ubiquitin carboxyl-terminal hydrolase"/>
    <property type="match status" value="1"/>
</dbReference>
<dbReference type="OrthoDB" id="427186at2759"/>
<dbReference type="Pfam" id="PF01088">
    <property type="entry name" value="Peptidase_C12"/>
    <property type="match status" value="1"/>
</dbReference>
<feature type="site" description="Transition state stabilizer" evidence="7">
    <location>
        <position position="91"/>
    </location>
</feature>
<dbReference type="AlphaFoldDB" id="A0A024G9P5"/>
<evidence type="ECO:0000256" key="6">
    <source>
        <dbReference type="ARBA" id="ARBA00022807"/>
    </source>
</evidence>
<dbReference type="EMBL" id="CAIX01000043">
    <property type="protein sequence ID" value="CCI43047.1"/>
    <property type="molecule type" value="Genomic_DNA"/>
</dbReference>
<dbReference type="PROSITE" id="PS52048">
    <property type="entry name" value="UCH_DOMAIN"/>
    <property type="match status" value="1"/>
</dbReference>
<feature type="active site" description="Proton donor" evidence="7">
    <location>
        <position position="172"/>
    </location>
</feature>
<dbReference type="GO" id="GO:0006511">
    <property type="term" value="P:ubiquitin-dependent protein catabolic process"/>
    <property type="evidence" value="ECO:0007669"/>
    <property type="project" value="UniProtKB-UniRule"/>
</dbReference>
<dbReference type="PANTHER" id="PTHR10589:SF17">
    <property type="entry name" value="UBIQUITIN CARBOXYL-TERMINAL HYDROLASE"/>
    <property type="match status" value="1"/>
</dbReference>
<evidence type="ECO:0000259" key="9">
    <source>
        <dbReference type="PROSITE" id="PS52048"/>
    </source>
</evidence>
<evidence type="ECO:0000256" key="3">
    <source>
        <dbReference type="ARBA" id="ARBA00022670"/>
    </source>
</evidence>
<dbReference type="InterPro" id="IPR001578">
    <property type="entry name" value="Peptidase_C12_UCH"/>
</dbReference>
<comment type="catalytic activity">
    <reaction evidence="1 7 8">
        <text>Thiol-dependent hydrolysis of ester, thioester, amide, peptide and isopeptide bonds formed by the C-terminal Gly of ubiquitin (a 76-residue protein attached to proteins as an intracellular targeting signal).</text>
        <dbReference type="EC" id="3.4.19.12"/>
    </reaction>
</comment>
<dbReference type="STRING" id="65357.A0A024G9P5"/>
<evidence type="ECO:0000256" key="8">
    <source>
        <dbReference type="RuleBase" id="RU361215"/>
    </source>
</evidence>
<comment type="caution">
    <text evidence="10">The sequence shown here is derived from an EMBL/GenBank/DDBJ whole genome shotgun (WGS) entry which is preliminary data.</text>
</comment>
<keyword evidence="11" id="KW-1185">Reference proteome</keyword>
<evidence type="ECO:0000313" key="10">
    <source>
        <dbReference type="EMBL" id="CCI43047.1"/>
    </source>
</evidence>
<keyword evidence="3 7" id="KW-0645">Protease</keyword>
<dbReference type="GO" id="GO:0004843">
    <property type="term" value="F:cysteine-type deubiquitinase activity"/>
    <property type="evidence" value="ECO:0007669"/>
    <property type="project" value="UniProtKB-UniRule"/>
</dbReference>
<proteinExistence type="inferred from homology"/>
<evidence type="ECO:0000256" key="1">
    <source>
        <dbReference type="ARBA" id="ARBA00000707"/>
    </source>
</evidence>
<feature type="site" description="Important for enzyme activity" evidence="7">
    <location>
        <position position="187"/>
    </location>
</feature>
<dbReference type="InParanoid" id="A0A024G9P5"/>
<dbReference type="SUPFAM" id="SSF54001">
    <property type="entry name" value="Cysteine proteinases"/>
    <property type="match status" value="1"/>
</dbReference>
<dbReference type="FunFam" id="3.40.532.10:FF:000006">
    <property type="entry name" value="Ubiquitin carboxyl-terminal hydrolase"/>
    <property type="match status" value="1"/>
</dbReference>
<sequence>MTTTKKWFPIESNPLILNNYLERMGFPTAAYQFQDVLSTEEWALEMVPQPVAAVIFLFPIKEQTEAYAKEEAQNQKSSGYKKPENVFYMKQTIGNACGTIAMLHAVGNIRHATAFPPNSFLQKFFTQCDGKNPQEVGTLLEQSEELETVHESVARKGQSEQLETVNDPINTHFICFSCIENRLYELDGRKDDAIDHGDSSPSTLLQDACKVIKQFIARDPDEVRFTILALAHTVADE</sequence>
<dbReference type="FunCoup" id="A0A024G9P5">
    <property type="interactions" value="66"/>
</dbReference>
<keyword evidence="5 7" id="KW-0378">Hydrolase</keyword>
<dbReference type="GO" id="GO:0016579">
    <property type="term" value="P:protein deubiquitination"/>
    <property type="evidence" value="ECO:0007669"/>
    <property type="project" value="TreeGrafter"/>
</dbReference>
<accession>A0A024G9P5</accession>
<name>A0A024G9P5_9STRA</name>
<comment type="similarity">
    <text evidence="2 7 8">Belongs to the peptidase C12 family.</text>
</comment>
<dbReference type="InterPro" id="IPR036959">
    <property type="entry name" value="Peptidase_C12_UCH_sf"/>
</dbReference>
<feature type="domain" description="UCH catalytic" evidence="9">
    <location>
        <begin position="6"/>
        <end position="232"/>
    </location>
</feature>
<evidence type="ECO:0000256" key="7">
    <source>
        <dbReference type="PROSITE-ProRule" id="PRU01393"/>
    </source>
</evidence>
<organism evidence="10 11">
    <name type="scientific">Albugo candida</name>
    <dbReference type="NCBI Taxonomy" id="65357"/>
    <lineage>
        <taxon>Eukaryota</taxon>
        <taxon>Sar</taxon>
        <taxon>Stramenopiles</taxon>
        <taxon>Oomycota</taxon>
        <taxon>Peronosporomycetes</taxon>
        <taxon>Albuginales</taxon>
        <taxon>Albuginaceae</taxon>
        <taxon>Albugo</taxon>
    </lineage>
</organism>
<keyword evidence="6 7" id="KW-0788">Thiol protease</keyword>
<keyword evidence="4 7" id="KW-0833">Ubl conjugation pathway</keyword>
<protein>
    <recommendedName>
        <fullName evidence="8">Ubiquitin carboxyl-terminal hydrolase</fullName>
        <ecNumber evidence="8">3.4.19.12</ecNumber>
    </recommendedName>
</protein>
<dbReference type="InterPro" id="IPR038765">
    <property type="entry name" value="Papain-like_cys_pep_sf"/>
</dbReference>
<evidence type="ECO:0000313" key="11">
    <source>
        <dbReference type="Proteomes" id="UP000053237"/>
    </source>
</evidence>
<reference evidence="10 11" key="1">
    <citation type="submission" date="2012-05" db="EMBL/GenBank/DDBJ databases">
        <title>Recombination and specialization in a pathogen metapopulation.</title>
        <authorList>
            <person name="Gardiner A."/>
            <person name="Kemen E."/>
            <person name="Schultz-Larsen T."/>
            <person name="MacLean D."/>
            <person name="Van Oosterhout C."/>
            <person name="Jones J.D.G."/>
        </authorList>
    </citation>
    <scope>NUCLEOTIDE SEQUENCE [LARGE SCALE GENOMIC DNA]</scope>
    <source>
        <strain evidence="10 11">Ac Nc2</strain>
    </source>
</reference>
<feature type="active site" description="Nucleophile" evidence="7">
    <location>
        <position position="97"/>
    </location>
</feature>
<dbReference type="CDD" id="cd09616">
    <property type="entry name" value="Peptidase_C12_UCH_L1_L3"/>
    <property type="match status" value="1"/>
</dbReference>
<dbReference type="Proteomes" id="UP000053237">
    <property type="component" value="Unassembled WGS sequence"/>
</dbReference>
<dbReference type="PANTHER" id="PTHR10589">
    <property type="entry name" value="UBIQUITIN CARBOXYL-TERMINAL HYDROLASE"/>
    <property type="match status" value="1"/>
</dbReference>
<evidence type="ECO:0000256" key="5">
    <source>
        <dbReference type="ARBA" id="ARBA00022801"/>
    </source>
</evidence>